<dbReference type="PANTHER" id="PTHR22835">
    <property type="entry name" value="ZINC FINGER FYVE DOMAIN CONTAINING PROTEIN"/>
    <property type="match status" value="1"/>
</dbReference>
<evidence type="ECO:0000313" key="4">
    <source>
        <dbReference type="Proteomes" id="UP000826271"/>
    </source>
</evidence>
<feature type="signal peptide" evidence="2">
    <location>
        <begin position="1"/>
        <end position="21"/>
    </location>
</feature>
<evidence type="ECO:0008006" key="5">
    <source>
        <dbReference type="Google" id="ProtNLM"/>
    </source>
</evidence>
<dbReference type="PANTHER" id="PTHR22835:SF683">
    <property type="entry name" value="OS05G0506800 PROTEIN"/>
    <property type="match status" value="1"/>
</dbReference>
<evidence type="ECO:0000256" key="2">
    <source>
        <dbReference type="SAM" id="SignalP"/>
    </source>
</evidence>
<reference evidence="3" key="1">
    <citation type="submission" date="2019-10" db="EMBL/GenBank/DDBJ databases">
        <authorList>
            <person name="Zhang R."/>
            <person name="Pan Y."/>
            <person name="Wang J."/>
            <person name="Ma R."/>
            <person name="Yu S."/>
        </authorList>
    </citation>
    <scope>NUCLEOTIDE SEQUENCE</scope>
    <source>
        <strain evidence="3">LA-IB0</strain>
        <tissue evidence="3">Leaf</tissue>
    </source>
</reference>
<dbReference type="Proteomes" id="UP000826271">
    <property type="component" value="Unassembled WGS sequence"/>
</dbReference>
<comment type="similarity">
    <text evidence="1">Belongs to the 'GDSL' lipolytic enzyme family.</text>
</comment>
<organism evidence="3 4">
    <name type="scientific">Buddleja alternifolia</name>
    <dbReference type="NCBI Taxonomy" id="168488"/>
    <lineage>
        <taxon>Eukaryota</taxon>
        <taxon>Viridiplantae</taxon>
        <taxon>Streptophyta</taxon>
        <taxon>Embryophyta</taxon>
        <taxon>Tracheophyta</taxon>
        <taxon>Spermatophyta</taxon>
        <taxon>Magnoliopsida</taxon>
        <taxon>eudicotyledons</taxon>
        <taxon>Gunneridae</taxon>
        <taxon>Pentapetalae</taxon>
        <taxon>asterids</taxon>
        <taxon>lamiids</taxon>
        <taxon>Lamiales</taxon>
        <taxon>Scrophulariaceae</taxon>
        <taxon>Buddlejeae</taxon>
        <taxon>Buddleja</taxon>
    </lineage>
</organism>
<evidence type="ECO:0000313" key="3">
    <source>
        <dbReference type="EMBL" id="KAG8373120.1"/>
    </source>
</evidence>
<proteinExistence type="inferred from homology"/>
<dbReference type="EMBL" id="WHWC01000012">
    <property type="protein sequence ID" value="KAG8373120.1"/>
    <property type="molecule type" value="Genomic_DNA"/>
</dbReference>
<sequence>MKCQDMIICYCLLILASAASSQHIQHVNCPFQYLYHFGDGFTDVGKSIHVPSRTPNPAARLPYGRSSPGWPTGRWSDGLNDFDFAERATRMETAFLFLGDIEGNDIGYALTQGKSIEEVQTYVPLITRAQIRVARTILIEPALRTLGCTRSVNSTTSNLSASV</sequence>
<gene>
    <name evidence="3" type="ORF">BUALT_Bualt12G0137500</name>
</gene>
<keyword evidence="2" id="KW-0732">Signal</keyword>
<accession>A0AAV6X1P1</accession>
<dbReference type="AlphaFoldDB" id="A0AAV6X1P1"/>
<comment type="caution">
    <text evidence="3">The sequence shown here is derived from an EMBL/GenBank/DDBJ whole genome shotgun (WGS) entry which is preliminary data.</text>
</comment>
<evidence type="ECO:0000256" key="1">
    <source>
        <dbReference type="ARBA" id="ARBA00008668"/>
    </source>
</evidence>
<name>A0AAV6X1P1_9LAMI</name>
<keyword evidence="4" id="KW-1185">Reference proteome</keyword>
<protein>
    <recommendedName>
        <fullName evidence="5">GDSL esterase/lipase</fullName>
    </recommendedName>
</protein>
<feature type="chain" id="PRO_5043910867" description="GDSL esterase/lipase" evidence="2">
    <location>
        <begin position="22"/>
        <end position="163"/>
    </location>
</feature>